<organism evidence="2 3">
    <name type="scientific">Pigmentiphaga kullae</name>
    <dbReference type="NCBI Taxonomy" id="151784"/>
    <lineage>
        <taxon>Bacteria</taxon>
        <taxon>Pseudomonadati</taxon>
        <taxon>Pseudomonadota</taxon>
        <taxon>Betaproteobacteria</taxon>
        <taxon>Burkholderiales</taxon>
        <taxon>Alcaligenaceae</taxon>
        <taxon>Pigmentiphaga</taxon>
    </lineage>
</organism>
<dbReference type="PANTHER" id="PTHR23419:SF8">
    <property type="entry name" value="FI09726P"/>
    <property type="match status" value="1"/>
</dbReference>
<gene>
    <name evidence="2" type="ORF">EV675_1667</name>
</gene>
<dbReference type="AlphaFoldDB" id="A0A4V2F3X6"/>
<name>A0A4V2F3X6_9BURK</name>
<dbReference type="SUPFAM" id="SSF54913">
    <property type="entry name" value="GlnB-like"/>
    <property type="match status" value="1"/>
</dbReference>
<accession>A0A4V2F3X6</accession>
<keyword evidence="3" id="KW-1185">Reference proteome</keyword>
<reference evidence="2 3" key="1">
    <citation type="submission" date="2019-02" db="EMBL/GenBank/DDBJ databases">
        <title>Genomic Encyclopedia of Type Strains, Phase IV (KMG-IV): sequencing the most valuable type-strain genomes for metagenomic binning, comparative biology and taxonomic classification.</title>
        <authorList>
            <person name="Goeker M."/>
        </authorList>
    </citation>
    <scope>NUCLEOTIDE SEQUENCE [LARGE SCALE GENOMIC DNA]</scope>
    <source>
        <strain evidence="2 3">K24</strain>
    </source>
</reference>
<dbReference type="GO" id="GO:0010038">
    <property type="term" value="P:response to metal ion"/>
    <property type="evidence" value="ECO:0007669"/>
    <property type="project" value="InterPro"/>
</dbReference>
<dbReference type="OrthoDB" id="37622at2"/>
<sequence>MSSPFEAARQVVLVFCNAPDADTARAIARRLVEDGVAACVNVGAPVLSIYRWKGEVESADEIPLLIKTTAARQRAVQETIARLHPYEVPEIIAVPVTEGLPAYLDWVRQETKN</sequence>
<evidence type="ECO:0000313" key="2">
    <source>
        <dbReference type="EMBL" id="RZS85637.1"/>
    </source>
</evidence>
<dbReference type="Pfam" id="PF03091">
    <property type="entry name" value="CutA1"/>
    <property type="match status" value="1"/>
</dbReference>
<dbReference type="InterPro" id="IPR015867">
    <property type="entry name" value="N-reg_PII/ATP_PRibTrfase_C"/>
</dbReference>
<proteinExistence type="inferred from homology"/>
<dbReference type="Proteomes" id="UP000292445">
    <property type="component" value="Unassembled WGS sequence"/>
</dbReference>
<dbReference type="Gene3D" id="3.30.70.120">
    <property type="match status" value="1"/>
</dbReference>
<dbReference type="InterPro" id="IPR004323">
    <property type="entry name" value="Ion_tolerance_CutA"/>
</dbReference>
<dbReference type="RefSeq" id="WP_130356814.1">
    <property type="nucleotide sequence ID" value="NZ_SGXC01000001.1"/>
</dbReference>
<comment type="caution">
    <text evidence="2">The sequence shown here is derived from an EMBL/GenBank/DDBJ whole genome shotgun (WGS) entry which is preliminary data.</text>
</comment>
<comment type="similarity">
    <text evidence="1">Belongs to the CutA family.</text>
</comment>
<evidence type="ECO:0000313" key="3">
    <source>
        <dbReference type="Proteomes" id="UP000292445"/>
    </source>
</evidence>
<dbReference type="GO" id="GO:0005507">
    <property type="term" value="F:copper ion binding"/>
    <property type="evidence" value="ECO:0007669"/>
    <property type="project" value="TreeGrafter"/>
</dbReference>
<dbReference type="EMBL" id="SGXC01000001">
    <property type="protein sequence ID" value="RZS85637.1"/>
    <property type="molecule type" value="Genomic_DNA"/>
</dbReference>
<protein>
    <submittedName>
        <fullName evidence="2">Periplasmic divalent cation tolerance protein</fullName>
    </submittedName>
</protein>
<evidence type="ECO:0000256" key="1">
    <source>
        <dbReference type="ARBA" id="ARBA00010169"/>
    </source>
</evidence>
<dbReference type="InterPro" id="IPR011322">
    <property type="entry name" value="N-reg_PII-like_a/b"/>
</dbReference>
<dbReference type="PANTHER" id="PTHR23419">
    <property type="entry name" value="DIVALENT CATION TOLERANCE CUTA-RELATED"/>
    <property type="match status" value="1"/>
</dbReference>